<dbReference type="EMBL" id="JAOPJF010000036">
    <property type="protein sequence ID" value="KAK1143799.1"/>
    <property type="molecule type" value="Genomic_DNA"/>
</dbReference>
<organism evidence="1 2">
    <name type="scientific">Aspergillus melleus</name>
    <dbReference type="NCBI Taxonomy" id="138277"/>
    <lineage>
        <taxon>Eukaryota</taxon>
        <taxon>Fungi</taxon>
        <taxon>Dikarya</taxon>
        <taxon>Ascomycota</taxon>
        <taxon>Pezizomycotina</taxon>
        <taxon>Eurotiomycetes</taxon>
        <taxon>Eurotiomycetidae</taxon>
        <taxon>Eurotiales</taxon>
        <taxon>Aspergillaceae</taxon>
        <taxon>Aspergillus</taxon>
        <taxon>Aspergillus subgen. Circumdati</taxon>
    </lineage>
</organism>
<accession>A0ACC3B1T8</accession>
<name>A0ACC3B1T8_9EURO</name>
<evidence type="ECO:0000313" key="1">
    <source>
        <dbReference type="EMBL" id="KAK1143799.1"/>
    </source>
</evidence>
<keyword evidence="2" id="KW-1185">Reference proteome</keyword>
<evidence type="ECO:0000313" key="2">
    <source>
        <dbReference type="Proteomes" id="UP001177260"/>
    </source>
</evidence>
<dbReference type="Proteomes" id="UP001177260">
    <property type="component" value="Unassembled WGS sequence"/>
</dbReference>
<proteinExistence type="predicted"/>
<comment type="caution">
    <text evidence="1">The sequence shown here is derived from an EMBL/GenBank/DDBJ whole genome shotgun (WGS) entry which is preliminary data.</text>
</comment>
<protein>
    <submittedName>
        <fullName evidence="1">Uncharacterized protein</fullName>
    </submittedName>
</protein>
<reference evidence="1 2" key="1">
    <citation type="journal article" date="2023" name="ACS Omega">
        <title>Identification of the Neoaspergillic Acid Biosynthesis Gene Cluster by Establishing an In Vitro CRISPR-Ribonucleoprotein Genetic System in Aspergillus melleus.</title>
        <authorList>
            <person name="Yuan B."/>
            <person name="Grau M.F."/>
            <person name="Murata R.M."/>
            <person name="Torok T."/>
            <person name="Venkateswaran K."/>
            <person name="Stajich J.E."/>
            <person name="Wang C.C.C."/>
        </authorList>
    </citation>
    <scope>NUCLEOTIDE SEQUENCE [LARGE SCALE GENOMIC DNA]</scope>
    <source>
        <strain evidence="1 2">IMV 1140</strain>
    </source>
</reference>
<gene>
    <name evidence="1" type="ORF">N8T08_006050</name>
</gene>
<sequence>MAFFPCSSSGLSPLFHLLDDYDVHRSRSPKSRVRPVRSFSPRFDVYEQDGRYHLDGELPGVDQNNIDIEFTDPHTLVIKGRVERQYNDTASDTNEGVDEPADDTSSNKSLQPTVEDEDELNSSATPESTAPTSHPAAAPSKSGSPYKYWASERSIGHFQRTFSFPTRVDQEAVRASLRNGILSVIVPKEAAPKLKKIRVE</sequence>